<keyword evidence="7" id="KW-0999">Mitochondrion inner membrane</keyword>
<dbReference type="InterPro" id="IPR045817">
    <property type="entry name" value="OPA1_C"/>
</dbReference>
<dbReference type="InParanoid" id="A0A2J7QG90"/>
<dbReference type="PANTHER" id="PTHR11566">
    <property type="entry name" value="DYNAMIN"/>
    <property type="match status" value="1"/>
</dbReference>
<dbReference type="GO" id="GO:0048312">
    <property type="term" value="P:intracellular distribution of mitochondria"/>
    <property type="evidence" value="ECO:0007669"/>
    <property type="project" value="TreeGrafter"/>
</dbReference>
<keyword evidence="15" id="KW-0472">Membrane</keyword>
<keyword evidence="10" id="KW-1133">Transmembrane helix</keyword>
<keyword evidence="5" id="KW-0053">Apoptosis</keyword>
<evidence type="ECO:0000256" key="4">
    <source>
        <dbReference type="ARBA" id="ARBA00022692"/>
    </source>
</evidence>
<evidence type="ECO:0000256" key="10">
    <source>
        <dbReference type="ARBA" id="ARBA00022989"/>
    </source>
</evidence>
<evidence type="ECO:0000256" key="15">
    <source>
        <dbReference type="ARBA" id="ARBA00023136"/>
    </source>
</evidence>
<evidence type="ECO:0000256" key="16">
    <source>
        <dbReference type="ARBA" id="ARBA00023157"/>
    </source>
</evidence>
<dbReference type="GO" id="GO:0005874">
    <property type="term" value="C:microtubule"/>
    <property type="evidence" value="ECO:0007669"/>
    <property type="project" value="TreeGrafter"/>
</dbReference>
<evidence type="ECO:0000256" key="7">
    <source>
        <dbReference type="ARBA" id="ARBA00022792"/>
    </source>
</evidence>
<dbReference type="SUPFAM" id="SSF52540">
    <property type="entry name" value="P-loop containing nucleoside triphosphate hydrolases"/>
    <property type="match status" value="1"/>
</dbReference>
<dbReference type="Pfam" id="PF00350">
    <property type="entry name" value="Dynamin_N"/>
    <property type="match status" value="1"/>
</dbReference>
<comment type="subcellular location">
    <subcellularLocation>
        <location evidence="1">Mitochondrion inner membrane</location>
        <topology evidence="1">Single-pass membrane protein</topology>
    </subcellularLocation>
    <subcellularLocation>
        <location evidence="2">Mitochondrion intermembrane space</location>
    </subcellularLocation>
</comment>
<evidence type="ECO:0000256" key="19">
    <source>
        <dbReference type="SAM" id="Coils"/>
    </source>
</evidence>
<dbReference type="EC" id="3.6.5.5" evidence="3"/>
<dbReference type="InterPro" id="IPR030381">
    <property type="entry name" value="G_DYNAMIN_dom"/>
</dbReference>
<evidence type="ECO:0000256" key="2">
    <source>
        <dbReference type="ARBA" id="ARBA00004569"/>
    </source>
</evidence>
<proteinExistence type="predicted"/>
<comment type="caution">
    <text evidence="21">The sequence shown here is derived from an EMBL/GenBank/DDBJ whole genome shotgun (WGS) entry which is preliminary data.</text>
</comment>
<dbReference type="GO" id="GO:0000266">
    <property type="term" value="P:mitochondrial fission"/>
    <property type="evidence" value="ECO:0007669"/>
    <property type="project" value="TreeGrafter"/>
</dbReference>
<keyword evidence="9" id="KW-0809">Transit peptide</keyword>
<evidence type="ECO:0000256" key="3">
    <source>
        <dbReference type="ARBA" id="ARBA00011980"/>
    </source>
</evidence>
<evidence type="ECO:0000256" key="1">
    <source>
        <dbReference type="ARBA" id="ARBA00004434"/>
    </source>
</evidence>
<keyword evidence="4" id="KW-0812">Transmembrane</keyword>
<dbReference type="GO" id="GO:0008017">
    <property type="term" value="F:microtubule binding"/>
    <property type="evidence" value="ECO:0007669"/>
    <property type="project" value="TreeGrafter"/>
</dbReference>
<dbReference type="InterPro" id="IPR045063">
    <property type="entry name" value="Dynamin_N"/>
</dbReference>
<feature type="coiled-coil region" evidence="19">
    <location>
        <begin position="242"/>
        <end position="287"/>
    </location>
</feature>
<dbReference type="GO" id="GO:0008289">
    <property type="term" value="F:lipid binding"/>
    <property type="evidence" value="ECO:0007669"/>
    <property type="project" value="UniProtKB-KW"/>
</dbReference>
<evidence type="ECO:0000256" key="9">
    <source>
        <dbReference type="ARBA" id="ARBA00022946"/>
    </source>
</evidence>
<dbReference type="GO" id="GO:0008053">
    <property type="term" value="P:mitochondrial fusion"/>
    <property type="evidence" value="ECO:0007669"/>
    <property type="project" value="TreeGrafter"/>
</dbReference>
<evidence type="ECO:0000256" key="6">
    <source>
        <dbReference type="ARBA" id="ARBA00022741"/>
    </source>
</evidence>
<keyword evidence="22" id="KW-1185">Reference proteome</keyword>
<dbReference type="EMBL" id="NEVH01014835">
    <property type="protein sequence ID" value="PNF27606.1"/>
    <property type="molecule type" value="Genomic_DNA"/>
</dbReference>
<dbReference type="FunFam" id="3.40.50.300:FF:000171">
    <property type="entry name" value="Dynamin-like 120 kDa protein, mitochondrial"/>
    <property type="match status" value="1"/>
</dbReference>
<evidence type="ECO:0000256" key="18">
    <source>
        <dbReference type="ARBA" id="ARBA00048040"/>
    </source>
</evidence>
<keyword evidence="14" id="KW-0342">GTP-binding</keyword>
<evidence type="ECO:0000313" key="21">
    <source>
        <dbReference type="EMBL" id="PNF27606.1"/>
    </source>
</evidence>
<evidence type="ECO:0000256" key="13">
    <source>
        <dbReference type="ARBA" id="ARBA00023128"/>
    </source>
</evidence>
<name>A0A2J7QG90_9NEOP</name>
<evidence type="ECO:0000256" key="12">
    <source>
        <dbReference type="ARBA" id="ARBA00023121"/>
    </source>
</evidence>
<dbReference type="InterPro" id="IPR001401">
    <property type="entry name" value="Dynamin_GTPase"/>
</dbReference>
<dbReference type="GO" id="GO:0003924">
    <property type="term" value="F:GTPase activity"/>
    <property type="evidence" value="ECO:0007669"/>
    <property type="project" value="InterPro"/>
</dbReference>
<evidence type="ECO:0000259" key="20">
    <source>
        <dbReference type="PROSITE" id="PS51718"/>
    </source>
</evidence>
<dbReference type="PANTHER" id="PTHR11566:SF67">
    <property type="entry name" value="DYNAMIN-LIKE 120 KDA PROTEIN, MITOCHONDRIAL"/>
    <property type="match status" value="1"/>
</dbReference>
<organism evidence="21 22">
    <name type="scientific">Cryptotermes secundus</name>
    <dbReference type="NCBI Taxonomy" id="105785"/>
    <lineage>
        <taxon>Eukaryota</taxon>
        <taxon>Metazoa</taxon>
        <taxon>Ecdysozoa</taxon>
        <taxon>Arthropoda</taxon>
        <taxon>Hexapoda</taxon>
        <taxon>Insecta</taxon>
        <taxon>Pterygota</taxon>
        <taxon>Neoptera</taxon>
        <taxon>Polyneoptera</taxon>
        <taxon>Dictyoptera</taxon>
        <taxon>Blattodea</taxon>
        <taxon>Blattoidea</taxon>
        <taxon>Termitoidae</taxon>
        <taxon>Kalotermitidae</taxon>
        <taxon>Cryptotermitinae</taxon>
        <taxon>Cryptotermes</taxon>
    </lineage>
</organism>
<gene>
    <name evidence="21" type="primary">OPA1_5</name>
    <name evidence="21" type="ORF">B7P43_G02257</name>
</gene>
<dbReference type="GO" id="GO:0016559">
    <property type="term" value="P:peroxisome fission"/>
    <property type="evidence" value="ECO:0007669"/>
    <property type="project" value="TreeGrafter"/>
</dbReference>
<keyword evidence="11 19" id="KW-0175">Coiled coil</keyword>
<feature type="coiled-coil region" evidence="19">
    <location>
        <begin position="930"/>
        <end position="993"/>
    </location>
</feature>
<dbReference type="FunCoup" id="A0A2J7QG90">
    <property type="interactions" value="1602"/>
</dbReference>
<dbReference type="GO" id="GO:0005743">
    <property type="term" value="C:mitochondrial inner membrane"/>
    <property type="evidence" value="ECO:0007669"/>
    <property type="project" value="UniProtKB-SubCell"/>
</dbReference>
<evidence type="ECO:0000256" key="17">
    <source>
        <dbReference type="ARBA" id="ARBA00044791"/>
    </source>
</evidence>
<dbReference type="OrthoDB" id="415706at2759"/>
<dbReference type="GO" id="GO:0006897">
    <property type="term" value="P:endocytosis"/>
    <property type="evidence" value="ECO:0007669"/>
    <property type="project" value="TreeGrafter"/>
</dbReference>
<dbReference type="SMART" id="SM00053">
    <property type="entry name" value="DYNc"/>
    <property type="match status" value="1"/>
</dbReference>
<dbReference type="InterPro" id="IPR022812">
    <property type="entry name" value="Dynamin"/>
</dbReference>
<evidence type="ECO:0000256" key="14">
    <source>
        <dbReference type="ARBA" id="ARBA00023134"/>
    </source>
</evidence>
<dbReference type="STRING" id="105785.A0A2J7QG90"/>
<keyword evidence="6" id="KW-0547">Nucleotide-binding</keyword>
<keyword evidence="12" id="KW-0446">Lipid-binding</keyword>
<dbReference type="PRINTS" id="PR00195">
    <property type="entry name" value="DYNAMIN"/>
</dbReference>
<dbReference type="Pfam" id="PF19434">
    <property type="entry name" value="OPA1_C"/>
    <property type="match status" value="1"/>
</dbReference>
<keyword evidence="13" id="KW-0496">Mitochondrion</keyword>
<evidence type="ECO:0000256" key="8">
    <source>
        <dbReference type="ARBA" id="ARBA00022801"/>
    </source>
</evidence>
<feature type="domain" description="Dynamin-type G" evidence="20">
    <location>
        <begin position="319"/>
        <end position="595"/>
    </location>
</feature>
<dbReference type="CDD" id="cd08771">
    <property type="entry name" value="DLP_1"/>
    <property type="match status" value="1"/>
</dbReference>
<dbReference type="AlphaFoldDB" id="A0A2J7QG90"/>
<protein>
    <recommendedName>
        <fullName evidence="17">Dynamin-like GTPase OPA1, mitochondrial</fullName>
        <ecNumber evidence="3">3.6.5.5</ecNumber>
    </recommendedName>
</protein>
<reference evidence="21 22" key="1">
    <citation type="submission" date="2017-12" db="EMBL/GenBank/DDBJ databases">
        <title>Hemimetabolous genomes reveal molecular basis of termite eusociality.</title>
        <authorList>
            <person name="Harrison M.C."/>
            <person name="Jongepier E."/>
            <person name="Robertson H.M."/>
            <person name="Arning N."/>
            <person name="Bitard-Feildel T."/>
            <person name="Chao H."/>
            <person name="Childers C.P."/>
            <person name="Dinh H."/>
            <person name="Doddapaneni H."/>
            <person name="Dugan S."/>
            <person name="Gowin J."/>
            <person name="Greiner C."/>
            <person name="Han Y."/>
            <person name="Hu H."/>
            <person name="Hughes D.S.T."/>
            <person name="Huylmans A.-K."/>
            <person name="Kemena C."/>
            <person name="Kremer L.P.M."/>
            <person name="Lee S.L."/>
            <person name="Lopez-Ezquerra A."/>
            <person name="Mallet L."/>
            <person name="Monroy-Kuhn J.M."/>
            <person name="Moser A."/>
            <person name="Murali S.C."/>
            <person name="Muzny D.M."/>
            <person name="Otani S."/>
            <person name="Piulachs M.-D."/>
            <person name="Poelchau M."/>
            <person name="Qu J."/>
            <person name="Schaub F."/>
            <person name="Wada-Katsumata A."/>
            <person name="Worley K.C."/>
            <person name="Xie Q."/>
            <person name="Ylla G."/>
            <person name="Poulsen M."/>
            <person name="Gibbs R.A."/>
            <person name="Schal C."/>
            <person name="Richards S."/>
            <person name="Belles X."/>
            <person name="Korb J."/>
            <person name="Bornberg-Bauer E."/>
        </authorList>
    </citation>
    <scope>NUCLEOTIDE SEQUENCE [LARGE SCALE GENOMIC DNA]</scope>
    <source>
        <tissue evidence="21">Whole body</tissue>
    </source>
</reference>
<dbReference type="Proteomes" id="UP000235965">
    <property type="component" value="Unassembled WGS sequence"/>
</dbReference>
<accession>A0A2J7QG90</accession>
<dbReference type="GO" id="GO:0006915">
    <property type="term" value="P:apoptotic process"/>
    <property type="evidence" value="ECO:0007669"/>
    <property type="project" value="UniProtKB-KW"/>
</dbReference>
<dbReference type="InterPro" id="IPR027417">
    <property type="entry name" value="P-loop_NTPase"/>
</dbReference>
<evidence type="ECO:0000256" key="5">
    <source>
        <dbReference type="ARBA" id="ARBA00022703"/>
    </source>
</evidence>
<dbReference type="Gene3D" id="3.40.50.300">
    <property type="entry name" value="P-loop containing nucleotide triphosphate hydrolases"/>
    <property type="match status" value="1"/>
</dbReference>
<keyword evidence="8" id="KW-0378">Hydrolase</keyword>
<evidence type="ECO:0000256" key="11">
    <source>
        <dbReference type="ARBA" id="ARBA00023054"/>
    </source>
</evidence>
<keyword evidence="16" id="KW-1015">Disulfide bond</keyword>
<dbReference type="GO" id="GO:0005758">
    <property type="term" value="C:mitochondrial intermembrane space"/>
    <property type="evidence" value="ECO:0007669"/>
    <property type="project" value="UniProtKB-SubCell"/>
</dbReference>
<dbReference type="PROSITE" id="PS51718">
    <property type="entry name" value="G_DYNAMIN_2"/>
    <property type="match status" value="1"/>
</dbReference>
<comment type="catalytic activity">
    <reaction evidence="18">
        <text>GTP + H2O = GDP + phosphate + H(+)</text>
        <dbReference type="Rhea" id="RHEA:19669"/>
        <dbReference type="ChEBI" id="CHEBI:15377"/>
        <dbReference type="ChEBI" id="CHEBI:15378"/>
        <dbReference type="ChEBI" id="CHEBI:37565"/>
        <dbReference type="ChEBI" id="CHEBI:43474"/>
        <dbReference type="ChEBI" id="CHEBI:58189"/>
        <dbReference type="EC" id="3.6.5.5"/>
    </reaction>
</comment>
<sequence>MEQFVRGQFGRGLLLVMRGCQQLPLPKPYKAERYGLLIPLKRSTLFSRREISHSVLHSILKPESVLFCRNPAFQHTIPSRGYAMVVARILRGALKIRYLILGGALGGGMTLQKTYEHWKESLPDMKWLNEYLPDSEQWDSFRGVLVGMKDKVKDSINIDPRLKTYGEVKYRNFRDWFDERLDAAIEAAEKSELDSTFSHSLQSLSAIVESLYPEQPPDVKMNAIAFSKPVSEQIEDRRQKGAETMQQRMDRLQDELIKVQIKYQRELEHLERENKELRKQLLLYRANKATSKKVKKSLIDMYSDVLDELSEYDSSYNTQDHLPRVVVVGDQSSGKTSVLEMIAQARIFPRGAGEMMTRAPVKVTLSEGPYHIAQFRDSAREFDLTKESDLAELRKEVEIRMKNSIRDGKTVSNDVISMSVKGPGLQRMVLVDLPGIISTVTSDMASDTREAIKQMTQHHMSNPNAIILCIQDGSVDAERSNVTDLVSQMDPQGKRTIFVLTKVDMAEENLTNPDRIKKILSGKLFPMKALGYFAVVTGRGKKDDSIQSIREYEEKFFHNSRLFKDGVIMSGQVMTRNLSLAVSECFWKMVRETVEQQADAFKATRFNLETEWKNNFPRLRELDRDELFEKARGEILDEIINLSQVSPKDWEELLMKKMWDKVSMHVFENIYLPAAQTGNTSTFNTTVDIKLKQWAEQQLPQKSVESGWEGLQTEFQHFMERAKNRPDHDGIFDNLKTAVVDEAMRRHSWEDKASEMLRVIQLNTLEDRSVNEKQHWDSAVKFLENSVKEKLQATEMILREMFGPGAKERWLYWKYQTEDQIKRSHVKNELEKFLLADYKHPPSLSYDEIMTVRKLMERNNIDVDSEYIRETWHPIYRRHFLKQSLARAYDCRKGYYLYHQGLESEVDCADVVLFWRIQQVLKVTANALRQQVMNREARRLDKEIKDVLEDYSQDAEKKLKLLTGRRVTLAEELKRVRQIQEKLEEFIQALNHEK</sequence>
<dbReference type="GO" id="GO:0005525">
    <property type="term" value="F:GTP binding"/>
    <property type="evidence" value="ECO:0007669"/>
    <property type="project" value="UniProtKB-KW"/>
</dbReference>
<evidence type="ECO:0000313" key="22">
    <source>
        <dbReference type="Proteomes" id="UP000235965"/>
    </source>
</evidence>